<dbReference type="PANTHER" id="PTHR30387">
    <property type="entry name" value="MANNONATE DEHYDRATASE"/>
    <property type="match status" value="1"/>
</dbReference>
<keyword evidence="8 9" id="KW-0456">Lyase</keyword>
<organism evidence="10 11">
    <name type="scientific">Cutibacterium modestum</name>
    <dbReference type="NCBI Taxonomy" id="2559073"/>
    <lineage>
        <taxon>Bacteria</taxon>
        <taxon>Bacillati</taxon>
        <taxon>Actinomycetota</taxon>
        <taxon>Actinomycetes</taxon>
        <taxon>Propionibacteriales</taxon>
        <taxon>Propionibacteriaceae</taxon>
        <taxon>Cutibacterium</taxon>
    </lineage>
</organism>
<comment type="catalytic activity">
    <reaction evidence="1 9">
        <text>D-mannonate = 2-dehydro-3-deoxy-D-gluconate + H2O</text>
        <dbReference type="Rhea" id="RHEA:20097"/>
        <dbReference type="ChEBI" id="CHEBI:15377"/>
        <dbReference type="ChEBI" id="CHEBI:17767"/>
        <dbReference type="ChEBI" id="CHEBI:57990"/>
        <dbReference type="EC" id="4.2.1.8"/>
    </reaction>
</comment>
<name>A0AAD1KQS3_9ACTN</name>
<dbReference type="NCBIfam" id="NF003027">
    <property type="entry name" value="PRK03906.1"/>
    <property type="match status" value="1"/>
</dbReference>
<evidence type="ECO:0000256" key="2">
    <source>
        <dbReference type="ARBA" id="ARBA00002713"/>
    </source>
</evidence>
<dbReference type="InterPro" id="IPR004628">
    <property type="entry name" value="Man_deHydtase"/>
</dbReference>
<dbReference type="SUPFAM" id="SSF51658">
    <property type="entry name" value="Xylose isomerase-like"/>
    <property type="match status" value="1"/>
</dbReference>
<comment type="function">
    <text evidence="2 9">Catalyzes the dehydration of D-mannonate.</text>
</comment>
<dbReference type="InterPro" id="IPR036237">
    <property type="entry name" value="Xyl_isomerase-like_sf"/>
</dbReference>
<evidence type="ECO:0000256" key="3">
    <source>
        <dbReference type="ARBA" id="ARBA00004892"/>
    </source>
</evidence>
<evidence type="ECO:0000256" key="6">
    <source>
        <dbReference type="ARBA" id="ARBA00023004"/>
    </source>
</evidence>
<dbReference type="PIRSF" id="PIRSF016049">
    <property type="entry name" value="Man_dehyd"/>
    <property type="match status" value="1"/>
</dbReference>
<dbReference type="EMBL" id="AP024747">
    <property type="protein sequence ID" value="BCY26500.1"/>
    <property type="molecule type" value="Genomic_DNA"/>
</dbReference>
<evidence type="ECO:0000313" key="10">
    <source>
        <dbReference type="EMBL" id="BCY26500.1"/>
    </source>
</evidence>
<evidence type="ECO:0000256" key="8">
    <source>
        <dbReference type="ARBA" id="ARBA00023239"/>
    </source>
</evidence>
<dbReference type="Pfam" id="PF03786">
    <property type="entry name" value="UxuA"/>
    <property type="match status" value="1"/>
</dbReference>
<dbReference type="GO" id="GO:0042840">
    <property type="term" value="P:D-glucuronate catabolic process"/>
    <property type="evidence" value="ECO:0007669"/>
    <property type="project" value="TreeGrafter"/>
</dbReference>
<evidence type="ECO:0000313" key="11">
    <source>
        <dbReference type="Proteomes" id="UP000825072"/>
    </source>
</evidence>
<dbReference type="GO" id="GO:0030145">
    <property type="term" value="F:manganese ion binding"/>
    <property type="evidence" value="ECO:0007669"/>
    <property type="project" value="TreeGrafter"/>
</dbReference>
<dbReference type="GO" id="GO:0008927">
    <property type="term" value="F:mannonate dehydratase activity"/>
    <property type="evidence" value="ECO:0007669"/>
    <property type="project" value="UniProtKB-UniRule"/>
</dbReference>
<dbReference type="AlphaFoldDB" id="A0AAD1KQS3"/>
<comment type="similarity">
    <text evidence="4 9">Belongs to the mannonate dehydratase family.</text>
</comment>
<dbReference type="Gene3D" id="3.20.20.150">
    <property type="entry name" value="Divalent-metal-dependent TIM barrel enzymes"/>
    <property type="match status" value="1"/>
</dbReference>
<dbReference type="RefSeq" id="WP_002528374.1">
    <property type="nucleotide sequence ID" value="NZ_AP024747.1"/>
</dbReference>
<dbReference type="EC" id="4.2.1.8" evidence="5 9"/>
<sequence>MKMTFRWYGPETDPITLENIRQIPGTSGIMGAMDWIPVGQVWSDEEISSYVKKVNDAGLECEVIESVNVHEDIKLGKPSRDTYITNYCKTLETLASHGIKVVVYNFMPVFDWLRTELFHRNEDDSTCLYYDHEELEGLTPQDIVKTTLNSSAFPLPGWEPERLADLDEVMAQYTDMTPDQLRDNYRYFLEGVVPTCEKIGIRMAVHPDDPAWDIFGIPRIVHSDSDLQKVVDLVDSPANSLCVCAGSLGSNPDNNVPVIFTKYGNMGRVAAAHVRNVKFLGHKKFKESAHLSSDGSLDMYGIMKAIHDHCPNVYIRPDHGRMIWGEMGRPGYPLYDRALGITYLNGLWEAIDKASTALSRSHRQAGLSLPDPWQGGR</sequence>
<accession>A0AAD1KQS3</accession>
<dbReference type="GO" id="GO:0008198">
    <property type="term" value="F:ferrous iron binding"/>
    <property type="evidence" value="ECO:0007669"/>
    <property type="project" value="TreeGrafter"/>
</dbReference>
<dbReference type="GeneID" id="92881620"/>
<evidence type="ECO:0000256" key="9">
    <source>
        <dbReference type="HAMAP-Rule" id="MF_00106"/>
    </source>
</evidence>
<evidence type="ECO:0000256" key="5">
    <source>
        <dbReference type="ARBA" id="ARBA00012927"/>
    </source>
</evidence>
<protein>
    <recommendedName>
        <fullName evidence="5 9">Mannonate dehydratase</fullName>
        <ecNumber evidence="5 9">4.2.1.8</ecNumber>
    </recommendedName>
    <alternativeName>
        <fullName evidence="9">D-mannonate hydro-lyase</fullName>
    </alternativeName>
</protein>
<dbReference type="PANTHER" id="PTHR30387:SF2">
    <property type="entry name" value="MANNONATE DEHYDRATASE"/>
    <property type="match status" value="1"/>
</dbReference>
<evidence type="ECO:0000256" key="4">
    <source>
        <dbReference type="ARBA" id="ARBA00007389"/>
    </source>
</evidence>
<proteinExistence type="inferred from homology"/>
<evidence type="ECO:0000256" key="1">
    <source>
        <dbReference type="ARBA" id="ARBA00001794"/>
    </source>
</evidence>
<comment type="pathway">
    <text evidence="3 9">Carbohydrate metabolism; pentose and glucuronate interconversion.</text>
</comment>
<dbReference type="Proteomes" id="UP000825072">
    <property type="component" value="Chromosome 1"/>
</dbReference>
<dbReference type="HAMAP" id="MF_00106">
    <property type="entry name" value="UxuA"/>
    <property type="match status" value="1"/>
</dbReference>
<evidence type="ECO:0000256" key="7">
    <source>
        <dbReference type="ARBA" id="ARBA00023211"/>
    </source>
</evidence>
<comment type="cofactor">
    <cofactor evidence="9">
        <name>Fe(2+)</name>
        <dbReference type="ChEBI" id="CHEBI:29033"/>
    </cofactor>
    <cofactor evidence="9">
        <name>Mn(2+)</name>
        <dbReference type="ChEBI" id="CHEBI:29035"/>
    </cofactor>
</comment>
<reference evidence="10" key="1">
    <citation type="submission" date="2021-06" db="EMBL/GenBank/DDBJ databases">
        <title>Genome sequence of Cutibacterium modestum strain KB17-24694.</title>
        <authorList>
            <person name="Dekio I."/>
            <person name="Asahina A."/>
            <person name="Nishida M."/>
        </authorList>
    </citation>
    <scope>NUCLEOTIDE SEQUENCE</scope>
    <source>
        <strain evidence="10">KB17-24694</strain>
    </source>
</reference>
<keyword evidence="6 9" id="KW-0408">Iron</keyword>
<gene>
    <name evidence="9 10" type="primary">uxuA</name>
    <name evidence="10" type="ORF">KB1_24900</name>
</gene>
<keyword evidence="7 9" id="KW-0464">Manganese</keyword>